<sequence>MKKILYIFVSLILLHFSCSSDDSSNNLRIVYEQHLMENTFLQTGETAPPVVNWSEEKGTFSATTLTAPKGDDLVGKGNLYTKLH</sequence>
<reference evidence="2 3" key="1">
    <citation type="submission" date="2020-04" db="EMBL/GenBank/DDBJ databases">
        <title>A Flavivirga sp. nov.</title>
        <authorList>
            <person name="Sun X."/>
        </authorList>
    </citation>
    <scope>NUCLEOTIDE SEQUENCE [LARGE SCALE GENOMIC DNA]</scope>
    <source>
        <strain evidence="2 3">Y03</strain>
    </source>
</reference>
<keyword evidence="1" id="KW-0732">Signal</keyword>
<gene>
    <name evidence="2" type="ORF">HHX25_16635</name>
</gene>
<name>A0ABX1S3M7_9FLAO</name>
<dbReference type="RefSeq" id="WP_169675835.1">
    <property type="nucleotide sequence ID" value="NZ_JABBHF010000010.1"/>
</dbReference>
<accession>A0ABX1S3M7</accession>
<comment type="caution">
    <text evidence="2">The sequence shown here is derived from an EMBL/GenBank/DDBJ whole genome shotgun (WGS) entry which is preliminary data.</text>
</comment>
<keyword evidence="3" id="KW-1185">Reference proteome</keyword>
<proteinExistence type="predicted"/>
<feature type="signal peptide" evidence="1">
    <location>
        <begin position="1"/>
        <end position="20"/>
    </location>
</feature>
<protein>
    <submittedName>
        <fullName evidence="2">Uncharacterized protein</fullName>
    </submittedName>
</protein>
<feature type="chain" id="PRO_5045578981" evidence="1">
    <location>
        <begin position="21"/>
        <end position="84"/>
    </location>
</feature>
<evidence type="ECO:0000313" key="2">
    <source>
        <dbReference type="EMBL" id="NMH89140.1"/>
    </source>
</evidence>
<dbReference type="EMBL" id="JABBHF010000010">
    <property type="protein sequence ID" value="NMH89140.1"/>
    <property type="molecule type" value="Genomic_DNA"/>
</dbReference>
<organism evidence="2 3">
    <name type="scientific">Flavivirga algicola</name>
    <dbReference type="NCBI Taxonomy" id="2729136"/>
    <lineage>
        <taxon>Bacteria</taxon>
        <taxon>Pseudomonadati</taxon>
        <taxon>Bacteroidota</taxon>
        <taxon>Flavobacteriia</taxon>
        <taxon>Flavobacteriales</taxon>
        <taxon>Flavobacteriaceae</taxon>
        <taxon>Flavivirga</taxon>
    </lineage>
</organism>
<evidence type="ECO:0000313" key="3">
    <source>
        <dbReference type="Proteomes" id="UP000746690"/>
    </source>
</evidence>
<evidence type="ECO:0000256" key="1">
    <source>
        <dbReference type="SAM" id="SignalP"/>
    </source>
</evidence>
<dbReference type="Proteomes" id="UP000746690">
    <property type="component" value="Unassembled WGS sequence"/>
</dbReference>